<dbReference type="PROSITE" id="PS50125">
    <property type="entry name" value="GUANYLATE_CYCLASE_2"/>
    <property type="match status" value="1"/>
</dbReference>
<dbReference type="PANTHER" id="PTHR45627:SF12">
    <property type="entry name" value="ADENYLATE CYCLASE TYPE 2"/>
    <property type="match status" value="1"/>
</dbReference>
<keyword evidence="8" id="KW-0067">ATP-binding</keyword>
<dbReference type="GO" id="GO:0006171">
    <property type="term" value="P:cAMP biosynthetic process"/>
    <property type="evidence" value="ECO:0007669"/>
    <property type="project" value="UniProtKB-KW"/>
</dbReference>
<evidence type="ECO:0000256" key="9">
    <source>
        <dbReference type="ARBA" id="ARBA00022842"/>
    </source>
</evidence>
<dbReference type="GO" id="GO:0035556">
    <property type="term" value="P:intracellular signal transduction"/>
    <property type="evidence" value="ECO:0007669"/>
    <property type="project" value="InterPro"/>
</dbReference>
<comment type="catalytic activity">
    <reaction evidence="1">
        <text>ATP = 3',5'-cyclic AMP + diphosphate</text>
        <dbReference type="Rhea" id="RHEA:15389"/>
        <dbReference type="ChEBI" id="CHEBI:30616"/>
        <dbReference type="ChEBI" id="CHEBI:33019"/>
        <dbReference type="ChEBI" id="CHEBI:58165"/>
        <dbReference type="EC" id="4.6.1.1"/>
    </reaction>
</comment>
<dbReference type="AlphaFoldDB" id="A0AAN8WZR0"/>
<keyword evidence="10" id="KW-1133">Transmembrane helix</keyword>
<evidence type="ECO:0000256" key="1">
    <source>
        <dbReference type="ARBA" id="ARBA00001593"/>
    </source>
</evidence>
<gene>
    <name evidence="17" type="primary">ADCY7_1</name>
    <name evidence="17" type="ORF">SK128_016767</name>
</gene>
<feature type="compositionally biased region" description="Polar residues" evidence="15">
    <location>
        <begin position="477"/>
        <end position="486"/>
    </location>
</feature>
<evidence type="ECO:0000256" key="12">
    <source>
        <dbReference type="ARBA" id="ARBA00023136"/>
    </source>
</evidence>
<keyword evidence="11" id="KW-0115">cAMP biosynthesis</keyword>
<dbReference type="SUPFAM" id="SSF55073">
    <property type="entry name" value="Nucleotide cyclase"/>
    <property type="match status" value="1"/>
</dbReference>
<comment type="subcellular location">
    <subcellularLocation>
        <location evidence="3">Membrane</location>
        <topology evidence="3">Multi-pass membrane protein</topology>
    </subcellularLocation>
</comment>
<dbReference type="GO" id="GO:0004016">
    <property type="term" value="F:adenylate cyclase activity"/>
    <property type="evidence" value="ECO:0007669"/>
    <property type="project" value="UniProtKB-EC"/>
</dbReference>
<keyword evidence="7" id="KW-0547">Nucleotide-binding</keyword>
<dbReference type="Gene3D" id="3.30.70.1230">
    <property type="entry name" value="Nucleotide cyclase"/>
    <property type="match status" value="1"/>
</dbReference>
<reference evidence="17 18" key="1">
    <citation type="submission" date="2023-11" db="EMBL/GenBank/DDBJ databases">
        <title>Halocaridina rubra genome assembly.</title>
        <authorList>
            <person name="Smith C."/>
        </authorList>
    </citation>
    <scope>NUCLEOTIDE SEQUENCE [LARGE SCALE GENOMIC DNA]</scope>
    <source>
        <strain evidence="17">EP-1</strain>
        <tissue evidence="17">Whole</tissue>
    </source>
</reference>
<evidence type="ECO:0000256" key="8">
    <source>
        <dbReference type="ARBA" id="ARBA00022840"/>
    </source>
</evidence>
<dbReference type="PANTHER" id="PTHR45627">
    <property type="entry name" value="ADENYLATE CYCLASE TYPE 1"/>
    <property type="match status" value="1"/>
</dbReference>
<keyword evidence="13 14" id="KW-0456">Lyase</keyword>
<evidence type="ECO:0000256" key="11">
    <source>
        <dbReference type="ARBA" id="ARBA00022998"/>
    </source>
</evidence>
<protein>
    <recommendedName>
        <fullName evidence="4">adenylate cyclase</fullName>
        <ecNumber evidence="4">4.6.1.1</ecNumber>
    </recommendedName>
</protein>
<feature type="compositionally biased region" description="Basic and acidic residues" evidence="15">
    <location>
        <begin position="495"/>
        <end position="509"/>
    </location>
</feature>
<keyword evidence="12" id="KW-0472">Membrane</keyword>
<dbReference type="CDD" id="cd07302">
    <property type="entry name" value="CHD"/>
    <property type="match status" value="1"/>
</dbReference>
<dbReference type="GO" id="GO:0005524">
    <property type="term" value="F:ATP binding"/>
    <property type="evidence" value="ECO:0007669"/>
    <property type="project" value="UniProtKB-KW"/>
</dbReference>
<feature type="region of interest" description="Disordered" evidence="15">
    <location>
        <begin position="477"/>
        <end position="520"/>
    </location>
</feature>
<evidence type="ECO:0000256" key="6">
    <source>
        <dbReference type="ARBA" id="ARBA00022723"/>
    </source>
</evidence>
<dbReference type="InterPro" id="IPR018297">
    <property type="entry name" value="A/G_cyclase_CS"/>
</dbReference>
<dbReference type="GO" id="GO:0005886">
    <property type="term" value="C:plasma membrane"/>
    <property type="evidence" value="ECO:0007669"/>
    <property type="project" value="TreeGrafter"/>
</dbReference>
<dbReference type="EC" id="4.6.1.1" evidence="4"/>
<keyword evidence="9" id="KW-0460">Magnesium</keyword>
<dbReference type="InterPro" id="IPR001054">
    <property type="entry name" value="A/G_cyclase"/>
</dbReference>
<proteinExistence type="inferred from homology"/>
<evidence type="ECO:0000256" key="2">
    <source>
        <dbReference type="ARBA" id="ARBA00001946"/>
    </source>
</evidence>
<keyword evidence="6" id="KW-0479">Metal-binding</keyword>
<dbReference type="EMBL" id="JAXCGZ010011397">
    <property type="protein sequence ID" value="KAK7074982.1"/>
    <property type="molecule type" value="Genomic_DNA"/>
</dbReference>
<dbReference type="Proteomes" id="UP001381693">
    <property type="component" value="Unassembled WGS sequence"/>
</dbReference>
<dbReference type="GO" id="GO:0007193">
    <property type="term" value="P:adenylate cyclase-inhibiting G protein-coupled receptor signaling pathway"/>
    <property type="evidence" value="ECO:0007669"/>
    <property type="project" value="TreeGrafter"/>
</dbReference>
<organism evidence="17 18">
    <name type="scientific">Halocaridina rubra</name>
    <name type="common">Hawaiian red shrimp</name>
    <dbReference type="NCBI Taxonomy" id="373956"/>
    <lineage>
        <taxon>Eukaryota</taxon>
        <taxon>Metazoa</taxon>
        <taxon>Ecdysozoa</taxon>
        <taxon>Arthropoda</taxon>
        <taxon>Crustacea</taxon>
        <taxon>Multicrustacea</taxon>
        <taxon>Malacostraca</taxon>
        <taxon>Eumalacostraca</taxon>
        <taxon>Eucarida</taxon>
        <taxon>Decapoda</taxon>
        <taxon>Pleocyemata</taxon>
        <taxon>Caridea</taxon>
        <taxon>Atyoidea</taxon>
        <taxon>Atyidae</taxon>
        <taxon>Halocaridina</taxon>
    </lineage>
</organism>
<comment type="similarity">
    <text evidence="14">Belongs to the adenylyl cyclase class-4/guanylyl cyclase family.</text>
</comment>
<evidence type="ECO:0000256" key="7">
    <source>
        <dbReference type="ARBA" id="ARBA00022741"/>
    </source>
</evidence>
<name>A0AAN8WZR0_HALRR</name>
<evidence type="ECO:0000256" key="15">
    <source>
        <dbReference type="SAM" id="MobiDB-lite"/>
    </source>
</evidence>
<feature type="domain" description="Guanylate cyclase" evidence="16">
    <location>
        <begin position="1"/>
        <end position="83"/>
    </location>
</feature>
<dbReference type="Pfam" id="PF00211">
    <property type="entry name" value="Guanylate_cyc"/>
    <property type="match status" value="1"/>
</dbReference>
<dbReference type="PROSITE" id="PS00452">
    <property type="entry name" value="GUANYLATE_CYCLASE_1"/>
    <property type="match status" value="1"/>
</dbReference>
<comment type="cofactor">
    <cofactor evidence="2">
        <name>Mg(2+)</name>
        <dbReference type="ChEBI" id="CHEBI:18420"/>
    </cofactor>
</comment>
<comment type="caution">
    <text evidence="17">The sequence shown here is derived from an EMBL/GenBank/DDBJ whole genome shotgun (WGS) entry which is preliminary data.</text>
</comment>
<evidence type="ECO:0000313" key="17">
    <source>
        <dbReference type="EMBL" id="KAK7074982.1"/>
    </source>
</evidence>
<dbReference type="GO" id="GO:0046872">
    <property type="term" value="F:metal ion binding"/>
    <property type="evidence" value="ECO:0007669"/>
    <property type="project" value="UniProtKB-KW"/>
</dbReference>
<keyword evidence="5" id="KW-0812">Transmembrane</keyword>
<evidence type="ECO:0000256" key="14">
    <source>
        <dbReference type="RuleBase" id="RU000405"/>
    </source>
</evidence>
<evidence type="ECO:0000313" key="18">
    <source>
        <dbReference type="Proteomes" id="UP001381693"/>
    </source>
</evidence>
<evidence type="ECO:0000256" key="3">
    <source>
        <dbReference type="ARBA" id="ARBA00004141"/>
    </source>
</evidence>
<accession>A0AAN8WZR0</accession>
<dbReference type="SMART" id="SM00044">
    <property type="entry name" value="CYCc"/>
    <property type="match status" value="1"/>
</dbReference>
<evidence type="ECO:0000256" key="13">
    <source>
        <dbReference type="ARBA" id="ARBA00023239"/>
    </source>
</evidence>
<dbReference type="InterPro" id="IPR029787">
    <property type="entry name" value="Nucleotide_cyclase"/>
</dbReference>
<evidence type="ECO:0000256" key="5">
    <source>
        <dbReference type="ARBA" id="ARBA00022692"/>
    </source>
</evidence>
<evidence type="ECO:0000259" key="16">
    <source>
        <dbReference type="PROSITE" id="PS50125"/>
    </source>
</evidence>
<keyword evidence="18" id="KW-1185">Reference proteome</keyword>
<evidence type="ECO:0000256" key="10">
    <source>
        <dbReference type="ARBA" id="ARBA00022989"/>
    </source>
</evidence>
<evidence type="ECO:0000256" key="4">
    <source>
        <dbReference type="ARBA" id="ARBA00012201"/>
    </source>
</evidence>
<dbReference type="GO" id="GO:0007189">
    <property type="term" value="P:adenylate cyclase-activating G protein-coupled receptor signaling pathway"/>
    <property type="evidence" value="ECO:0007669"/>
    <property type="project" value="TreeGrafter"/>
</dbReference>
<sequence length="611" mass="66606">MVAAGLHPGKEEARDRTEHCLVLLVDFALALASVLDSINKESFQNFKLRVGLSHGPVIAGVVGAQKPQYDIWGNTVNVASRMDSTGLMGRIQVTEETAAILSSAGWSCECRGPRHIKGKGTLITYFVSTPYDPPLSELRSVSSSYSLRPDEGALIRQPVTVTTTNDSNTAIPPVGNLGTRQPSVENQIEDIKPSLCTRPTAIQGLSDEDALPLSSADINSQDEKTVVPPRRVNITMKTSVSQTQMAKFTEMNSNTLSVMENGINTIIPIANDINNSSGEEMVIPKSSENVNNGVDKITSTHSNTPVIPCDKKSSEFAKPKLRKHVTIDTCEQIIYSDSDSLPDQSVNVESNRLSCPSIGIGAQGNSYVSKKIISCSSPPHKVEHVNQAETQTEKTLKNNASISGVCKSKLRNSKPGNNIMTSYVLVDTRDFTESHNDCLYMSQNTAEELNNRLPENTDTVRSNCDIVKSLTDTSISAKQKNGTQSEDVFYSQRESSNRRTDCSWDESNKHPVPTSSNKSSVLKLSRVKSVDTYSPLEVTQKKITDQRRISMVNFVNGTDSTVTEGIVERNSEKDSSISSKKQDSIANTVVGIKSNMFSSSSLLGKKNQVFV</sequence>